<evidence type="ECO:0000313" key="5">
    <source>
        <dbReference type="Proteomes" id="UP000424527"/>
    </source>
</evidence>
<keyword evidence="5" id="KW-1185">Reference proteome</keyword>
<gene>
    <name evidence="4" type="ORF">D5F01_LYC07618</name>
</gene>
<dbReference type="EMBL" id="REGW02000007">
    <property type="protein sequence ID" value="KAE8294657.1"/>
    <property type="molecule type" value="Genomic_DNA"/>
</dbReference>
<dbReference type="InterPro" id="IPR050918">
    <property type="entry name" value="CNF-like_PLA2_Inhibitor"/>
</dbReference>
<protein>
    <recommendedName>
        <fullName evidence="3">UPAR/Ly6 domain-containing protein</fullName>
    </recommendedName>
</protein>
<dbReference type="InterPro" id="IPR016054">
    <property type="entry name" value="LY6_UPA_recep-like"/>
</dbReference>
<organism evidence="4 5">
    <name type="scientific">Larimichthys crocea</name>
    <name type="common">Large yellow croaker</name>
    <name type="synonym">Pseudosciaena crocea</name>
    <dbReference type="NCBI Taxonomy" id="215358"/>
    <lineage>
        <taxon>Eukaryota</taxon>
        <taxon>Metazoa</taxon>
        <taxon>Chordata</taxon>
        <taxon>Craniata</taxon>
        <taxon>Vertebrata</taxon>
        <taxon>Euteleostomi</taxon>
        <taxon>Actinopterygii</taxon>
        <taxon>Neopterygii</taxon>
        <taxon>Teleostei</taxon>
        <taxon>Neoteleostei</taxon>
        <taxon>Acanthomorphata</taxon>
        <taxon>Eupercaria</taxon>
        <taxon>Sciaenidae</taxon>
        <taxon>Larimichthys</taxon>
    </lineage>
</organism>
<dbReference type="PANTHER" id="PTHR20914:SF24">
    <property type="entry name" value="LYMPHOCYTE ANTIGEN 6 FAMILY MEMBER M2-RELATED"/>
    <property type="match status" value="1"/>
</dbReference>
<evidence type="ECO:0000259" key="3">
    <source>
        <dbReference type="Pfam" id="PF00021"/>
    </source>
</evidence>
<feature type="domain" description="UPAR/Ly6" evidence="3">
    <location>
        <begin position="94"/>
        <end position="179"/>
    </location>
</feature>
<feature type="domain" description="UPAR/Ly6" evidence="3">
    <location>
        <begin position="35"/>
        <end position="82"/>
    </location>
</feature>
<accession>A0A6G0ITJ9</accession>
<dbReference type="Gene3D" id="2.10.60.10">
    <property type="entry name" value="CD59"/>
    <property type="match status" value="2"/>
</dbReference>
<name>A0A6G0ITJ9_LARCR</name>
<reference evidence="4 5" key="1">
    <citation type="submission" date="2019-07" db="EMBL/GenBank/DDBJ databases">
        <title>Chromosome genome assembly for large yellow croaker.</title>
        <authorList>
            <person name="Xiao S."/>
        </authorList>
    </citation>
    <scope>NUCLEOTIDE SEQUENCE [LARGE SCALE GENOMIC DNA]</scope>
    <source>
        <strain evidence="4">JMULYC20181020</strain>
        <tissue evidence="4">Muscle</tissue>
    </source>
</reference>
<proteinExistence type="predicted"/>
<comment type="caution">
    <text evidence="4">The sequence shown here is derived from an EMBL/GenBank/DDBJ whole genome shotgun (WGS) entry which is preliminary data.</text>
</comment>
<evidence type="ECO:0000256" key="1">
    <source>
        <dbReference type="ARBA" id="ARBA00004613"/>
    </source>
</evidence>
<dbReference type="SUPFAM" id="SSF57302">
    <property type="entry name" value="Snake toxin-like"/>
    <property type="match status" value="2"/>
</dbReference>
<evidence type="ECO:0000256" key="2">
    <source>
        <dbReference type="ARBA" id="ARBA00022525"/>
    </source>
</evidence>
<comment type="subcellular location">
    <subcellularLocation>
        <location evidence="1">Secreted</location>
    </subcellularLocation>
</comment>
<dbReference type="GO" id="GO:0005576">
    <property type="term" value="C:extracellular region"/>
    <property type="evidence" value="ECO:0007669"/>
    <property type="project" value="UniProtKB-SubCell"/>
</dbReference>
<dbReference type="Proteomes" id="UP000424527">
    <property type="component" value="Unassembled WGS sequence"/>
</dbReference>
<sequence length="199" mass="21747">MLDLNRAVRMSTGESQLDCVYEQLNTISNVTCEYERKAQQHIIRNCVQSTFCTEADQMFSISEGGNVMASSISCCNTDHCNNGTTPYMDIQTENGLTCASCASHQSPMCENIISIKCVGIQDRCIDGNVTDGDMDYQFLGCVSANLCDVLSEREIQTSFYNLHFTSAPKCCKTSRCNSAGTVRLSVAPLLLGLVVLVVC</sequence>
<dbReference type="Pfam" id="PF00021">
    <property type="entry name" value="UPAR_LY6"/>
    <property type="match status" value="2"/>
</dbReference>
<keyword evidence="2" id="KW-0964">Secreted</keyword>
<dbReference type="AlphaFoldDB" id="A0A6G0ITJ9"/>
<dbReference type="PANTHER" id="PTHR20914">
    <property type="entry name" value="LY6/PLAUR DOMAIN-CONTAINING PROTEIN 8"/>
    <property type="match status" value="1"/>
</dbReference>
<evidence type="ECO:0000313" key="4">
    <source>
        <dbReference type="EMBL" id="KAE8294657.1"/>
    </source>
</evidence>
<dbReference type="InterPro" id="IPR045860">
    <property type="entry name" value="Snake_toxin-like_sf"/>
</dbReference>